<gene>
    <name evidence="1" type="ORF">BDA96_10G320800</name>
</gene>
<dbReference type="AlphaFoldDB" id="A0A921Q8P5"/>
<dbReference type="EMBL" id="CM027689">
    <property type="protein sequence ID" value="KAG0515946.1"/>
    <property type="molecule type" value="Genomic_DNA"/>
</dbReference>
<sequence length="79" mass="9265">MHACRKARVRADREQRERGYPRCVSSARTRRRHVLCLCWDMLLESENQVKRGAQVKLTGRGLLTNREAQDNCETHVNRS</sequence>
<reference evidence="1" key="1">
    <citation type="journal article" date="2019" name="BMC Genomics">
        <title>A new reference genome for Sorghum bicolor reveals high levels of sequence similarity between sweet and grain genotypes: implications for the genetics of sugar metabolism.</title>
        <authorList>
            <person name="Cooper E.A."/>
            <person name="Brenton Z.W."/>
            <person name="Flinn B.S."/>
            <person name="Jenkins J."/>
            <person name="Shu S."/>
            <person name="Flowers D."/>
            <person name="Luo F."/>
            <person name="Wang Y."/>
            <person name="Xia P."/>
            <person name="Barry K."/>
            <person name="Daum C."/>
            <person name="Lipzen A."/>
            <person name="Yoshinaga Y."/>
            <person name="Schmutz J."/>
            <person name="Saski C."/>
            <person name="Vermerris W."/>
            <person name="Kresovich S."/>
        </authorList>
    </citation>
    <scope>NUCLEOTIDE SEQUENCE</scope>
</reference>
<evidence type="ECO:0000313" key="2">
    <source>
        <dbReference type="Proteomes" id="UP000807115"/>
    </source>
</evidence>
<name>A0A921Q8P5_SORBI</name>
<accession>A0A921Q8P5</accession>
<reference evidence="1" key="2">
    <citation type="submission" date="2020-10" db="EMBL/GenBank/DDBJ databases">
        <authorList>
            <person name="Cooper E.A."/>
            <person name="Brenton Z.W."/>
            <person name="Flinn B.S."/>
            <person name="Jenkins J."/>
            <person name="Shu S."/>
            <person name="Flowers D."/>
            <person name="Luo F."/>
            <person name="Wang Y."/>
            <person name="Xia P."/>
            <person name="Barry K."/>
            <person name="Daum C."/>
            <person name="Lipzen A."/>
            <person name="Yoshinaga Y."/>
            <person name="Schmutz J."/>
            <person name="Saski C."/>
            <person name="Vermerris W."/>
            <person name="Kresovich S."/>
        </authorList>
    </citation>
    <scope>NUCLEOTIDE SEQUENCE</scope>
</reference>
<proteinExistence type="predicted"/>
<evidence type="ECO:0000313" key="1">
    <source>
        <dbReference type="EMBL" id="KAG0515946.1"/>
    </source>
</evidence>
<protein>
    <submittedName>
        <fullName evidence="1">Uncharacterized protein</fullName>
    </submittedName>
</protein>
<dbReference type="Proteomes" id="UP000807115">
    <property type="component" value="Chromosome 10"/>
</dbReference>
<organism evidence="1 2">
    <name type="scientific">Sorghum bicolor</name>
    <name type="common">Sorghum</name>
    <name type="synonym">Sorghum vulgare</name>
    <dbReference type="NCBI Taxonomy" id="4558"/>
    <lineage>
        <taxon>Eukaryota</taxon>
        <taxon>Viridiplantae</taxon>
        <taxon>Streptophyta</taxon>
        <taxon>Embryophyta</taxon>
        <taxon>Tracheophyta</taxon>
        <taxon>Spermatophyta</taxon>
        <taxon>Magnoliopsida</taxon>
        <taxon>Liliopsida</taxon>
        <taxon>Poales</taxon>
        <taxon>Poaceae</taxon>
        <taxon>PACMAD clade</taxon>
        <taxon>Panicoideae</taxon>
        <taxon>Andropogonodae</taxon>
        <taxon>Andropogoneae</taxon>
        <taxon>Sorghinae</taxon>
        <taxon>Sorghum</taxon>
    </lineage>
</organism>
<comment type="caution">
    <text evidence="1">The sequence shown here is derived from an EMBL/GenBank/DDBJ whole genome shotgun (WGS) entry which is preliminary data.</text>
</comment>